<dbReference type="InterPro" id="IPR036047">
    <property type="entry name" value="F-box-like_dom_sf"/>
</dbReference>
<dbReference type="Proteomes" id="UP000184383">
    <property type="component" value="Unassembled WGS sequence"/>
</dbReference>
<evidence type="ECO:0008006" key="3">
    <source>
        <dbReference type="Google" id="ProtNLM"/>
    </source>
</evidence>
<keyword evidence="2" id="KW-1185">Reference proteome</keyword>
<name>A0A1L9RLG6_ASPWE</name>
<dbReference type="AlphaFoldDB" id="A0A1L9RLG6"/>
<evidence type="ECO:0000313" key="2">
    <source>
        <dbReference type="Proteomes" id="UP000184383"/>
    </source>
</evidence>
<evidence type="ECO:0000313" key="1">
    <source>
        <dbReference type="EMBL" id="OJJ35779.1"/>
    </source>
</evidence>
<gene>
    <name evidence="1" type="ORF">ASPWEDRAFT_111234</name>
</gene>
<dbReference type="GeneID" id="63744083"/>
<dbReference type="VEuPathDB" id="FungiDB:ASPWEDRAFT_111234"/>
<reference evidence="2" key="1">
    <citation type="journal article" date="2017" name="Genome Biol.">
        <title>Comparative genomics reveals high biological diversity and specific adaptations in the industrially and medically important fungal genus Aspergillus.</title>
        <authorList>
            <person name="de Vries R.P."/>
            <person name="Riley R."/>
            <person name="Wiebenga A."/>
            <person name="Aguilar-Osorio G."/>
            <person name="Amillis S."/>
            <person name="Uchima C.A."/>
            <person name="Anderluh G."/>
            <person name="Asadollahi M."/>
            <person name="Askin M."/>
            <person name="Barry K."/>
            <person name="Battaglia E."/>
            <person name="Bayram O."/>
            <person name="Benocci T."/>
            <person name="Braus-Stromeyer S.A."/>
            <person name="Caldana C."/>
            <person name="Canovas D."/>
            <person name="Cerqueira G.C."/>
            <person name="Chen F."/>
            <person name="Chen W."/>
            <person name="Choi C."/>
            <person name="Clum A."/>
            <person name="Dos Santos R.A."/>
            <person name="Damasio A.R."/>
            <person name="Diallinas G."/>
            <person name="Emri T."/>
            <person name="Fekete E."/>
            <person name="Flipphi M."/>
            <person name="Freyberg S."/>
            <person name="Gallo A."/>
            <person name="Gournas C."/>
            <person name="Habgood R."/>
            <person name="Hainaut M."/>
            <person name="Harispe M.L."/>
            <person name="Henrissat B."/>
            <person name="Hilden K.S."/>
            <person name="Hope R."/>
            <person name="Hossain A."/>
            <person name="Karabika E."/>
            <person name="Karaffa L."/>
            <person name="Karanyi Z."/>
            <person name="Krasevec N."/>
            <person name="Kuo A."/>
            <person name="Kusch H."/>
            <person name="LaButti K."/>
            <person name="Lagendijk E.L."/>
            <person name="Lapidus A."/>
            <person name="Levasseur A."/>
            <person name="Lindquist E."/>
            <person name="Lipzen A."/>
            <person name="Logrieco A.F."/>
            <person name="MacCabe A."/>
            <person name="Maekelae M.R."/>
            <person name="Malavazi I."/>
            <person name="Melin P."/>
            <person name="Meyer V."/>
            <person name="Mielnichuk N."/>
            <person name="Miskei M."/>
            <person name="Molnar A.P."/>
            <person name="Mule G."/>
            <person name="Ngan C.Y."/>
            <person name="Orejas M."/>
            <person name="Orosz E."/>
            <person name="Ouedraogo J.P."/>
            <person name="Overkamp K.M."/>
            <person name="Park H.-S."/>
            <person name="Perrone G."/>
            <person name="Piumi F."/>
            <person name="Punt P.J."/>
            <person name="Ram A.F."/>
            <person name="Ramon A."/>
            <person name="Rauscher S."/>
            <person name="Record E."/>
            <person name="Riano-Pachon D.M."/>
            <person name="Robert V."/>
            <person name="Roehrig J."/>
            <person name="Ruller R."/>
            <person name="Salamov A."/>
            <person name="Salih N.S."/>
            <person name="Samson R.A."/>
            <person name="Sandor E."/>
            <person name="Sanguinetti M."/>
            <person name="Schuetze T."/>
            <person name="Sepcic K."/>
            <person name="Shelest E."/>
            <person name="Sherlock G."/>
            <person name="Sophianopoulou V."/>
            <person name="Squina F.M."/>
            <person name="Sun H."/>
            <person name="Susca A."/>
            <person name="Todd R.B."/>
            <person name="Tsang A."/>
            <person name="Unkles S.E."/>
            <person name="van de Wiele N."/>
            <person name="van Rossen-Uffink D."/>
            <person name="Oliveira J.V."/>
            <person name="Vesth T.C."/>
            <person name="Visser J."/>
            <person name="Yu J.-H."/>
            <person name="Zhou M."/>
            <person name="Andersen M.R."/>
            <person name="Archer D.B."/>
            <person name="Baker S.E."/>
            <person name="Benoit I."/>
            <person name="Brakhage A.A."/>
            <person name="Braus G.H."/>
            <person name="Fischer R."/>
            <person name="Frisvad J.C."/>
            <person name="Goldman G.H."/>
            <person name="Houbraken J."/>
            <person name="Oakley B."/>
            <person name="Pocsi I."/>
            <person name="Scazzocchio C."/>
            <person name="Seiboth B."/>
            <person name="vanKuyk P.A."/>
            <person name="Wortman J."/>
            <person name="Dyer P.S."/>
            <person name="Grigoriev I.V."/>
        </authorList>
    </citation>
    <scope>NUCLEOTIDE SEQUENCE [LARGE SCALE GENOMIC DNA]</scope>
    <source>
        <strain evidence="2">DTO 134E9</strain>
    </source>
</reference>
<sequence>MTPLEQVRLTQPHDIFILTSPVYVHQGEVYLTGVGSKQENFKLRAPNDENARWDTMGDDYVLLVGCWENAYYFHEICWDRFMAHFNTDEFDRRRLYEALQYLPLLQGPWRIHFPFDPYDPFRLPTIEQLMQFPKEMPRSSLRQRIPHDCFGKFPLEICEAIAESLPIRDALGLRYVSRTMIPLFGSRAFWKSRFGINSERGFLYSVLARLDRETKQKMDWRLLYHCTSRLKCSRGFEYNITTWESIRWLRDAVLAQCPIRDILHFQGRALQHYHHTGHRDTHTEPVDIQYPLKNITISTYMDDGEFYITGMEFISNNESTARIGYTTPGAVAMTDKEYKPQDWPTKQGYRYPGLKVIFSAKRFRGFRVETEPPRIRYTGPQ</sequence>
<dbReference type="OrthoDB" id="5273847at2759"/>
<accession>A0A1L9RLG6</accession>
<protein>
    <recommendedName>
        <fullName evidence="3">F-box domain-containing protein</fullName>
    </recommendedName>
</protein>
<dbReference type="STRING" id="1073089.A0A1L9RLG6"/>
<dbReference type="SUPFAM" id="SSF81383">
    <property type="entry name" value="F-box domain"/>
    <property type="match status" value="1"/>
</dbReference>
<proteinExistence type="predicted"/>
<organism evidence="1 2">
    <name type="scientific">Aspergillus wentii DTO 134E9</name>
    <dbReference type="NCBI Taxonomy" id="1073089"/>
    <lineage>
        <taxon>Eukaryota</taxon>
        <taxon>Fungi</taxon>
        <taxon>Dikarya</taxon>
        <taxon>Ascomycota</taxon>
        <taxon>Pezizomycotina</taxon>
        <taxon>Eurotiomycetes</taxon>
        <taxon>Eurotiomycetidae</taxon>
        <taxon>Eurotiales</taxon>
        <taxon>Aspergillaceae</taxon>
        <taxon>Aspergillus</taxon>
        <taxon>Aspergillus subgen. Cremei</taxon>
    </lineage>
</organism>
<dbReference type="RefSeq" id="XP_040689455.1">
    <property type="nucleotide sequence ID" value="XM_040828235.1"/>
</dbReference>
<dbReference type="EMBL" id="KV878212">
    <property type="protein sequence ID" value="OJJ35779.1"/>
    <property type="molecule type" value="Genomic_DNA"/>
</dbReference>